<dbReference type="Proteomes" id="UP000224607">
    <property type="component" value="Unassembled WGS sequence"/>
</dbReference>
<dbReference type="EMBL" id="NITY01000029">
    <property type="protein sequence ID" value="PHM36303.1"/>
    <property type="molecule type" value="Genomic_DNA"/>
</dbReference>
<proteinExistence type="predicted"/>
<keyword evidence="4" id="KW-1185">Reference proteome</keyword>
<reference evidence="1 4" key="3">
    <citation type="journal article" date="2017" name="Nat. Microbiol.">
        <title>Natural product diversity associated with the nematode symbionts Photorhabdus and Xenorhabdus.</title>
        <authorList>
            <person name="Tobias N.J."/>
            <person name="Wolff H."/>
            <person name="Djahanschiri B."/>
            <person name="Grundmann F."/>
            <person name="Kronenwerth M."/>
            <person name="Shi Y.M."/>
            <person name="Simonyi S."/>
            <person name="Grun P."/>
            <person name="Shapiro-Ilan D."/>
            <person name="Pidot S.J."/>
            <person name="Stinear T.P."/>
            <person name="Ebersberger I."/>
            <person name="Bode H.B."/>
        </authorList>
    </citation>
    <scope>NUCLEOTIDE SEQUENCE [LARGE SCALE GENOMIC DNA]</scope>
    <source>
        <strain evidence="1 4">DSM 17908</strain>
    </source>
</reference>
<reference evidence="3" key="1">
    <citation type="submission" date="2016-10" db="EMBL/GenBank/DDBJ databases">
        <authorList>
            <person name="Varghese N."/>
            <person name="Submissions S."/>
        </authorList>
    </citation>
    <scope>NUCLEOTIDE SEQUENCE [LARGE SCALE GENOMIC DNA]</scope>
    <source>
        <strain evidence="3">DSM 17908</strain>
    </source>
</reference>
<accession>A0A1I3YJN1</accession>
<evidence type="ECO:0000313" key="3">
    <source>
        <dbReference type="Proteomes" id="UP000198919"/>
    </source>
</evidence>
<organism evidence="2 3">
    <name type="scientific">Xenorhabdus mauleonii</name>
    <dbReference type="NCBI Taxonomy" id="351675"/>
    <lineage>
        <taxon>Bacteria</taxon>
        <taxon>Pseudomonadati</taxon>
        <taxon>Pseudomonadota</taxon>
        <taxon>Gammaproteobacteria</taxon>
        <taxon>Enterobacterales</taxon>
        <taxon>Morganellaceae</taxon>
        <taxon>Xenorhabdus</taxon>
    </lineage>
</organism>
<sequence length="178" mass="20187">MPRGLRGSVGGLLSPLPAYHNVMNHYGDPNNPNFAKLIYSPDREEQIGFLIDHTVYDEARVLVVIDMKYRMDMLHNPSGQHIPIYNNTNIDMVLDVIAAAIRWFAVIGRLFNSIFLAIDHTGNTTFSQRLANRCHLPVCAPRGEINIAFQWGNAEGHTYCFLLKENALNQLRWVTPVI</sequence>
<evidence type="ECO:0000313" key="1">
    <source>
        <dbReference type="EMBL" id="PHM36303.1"/>
    </source>
</evidence>
<dbReference type="STRING" id="351675.SAMN05421680_1582"/>
<dbReference type="RefSeq" id="WP_092514837.1">
    <property type="nucleotide sequence ID" value="NZ_CAWNQB010000022.1"/>
</dbReference>
<dbReference type="Proteomes" id="UP000198919">
    <property type="component" value="Unassembled WGS sequence"/>
</dbReference>
<dbReference type="EMBL" id="FORG01000058">
    <property type="protein sequence ID" value="SFK32052.1"/>
    <property type="molecule type" value="Genomic_DNA"/>
</dbReference>
<reference evidence="2" key="2">
    <citation type="submission" date="2016-10" db="EMBL/GenBank/DDBJ databases">
        <authorList>
            <person name="de Groot N.N."/>
        </authorList>
    </citation>
    <scope>NUCLEOTIDE SEQUENCE [LARGE SCALE GENOMIC DNA]</scope>
    <source>
        <strain evidence="2">DSM 17908</strain>
    </source>
</reference>
<gene>
    <name evidence="2" type="ORF">SAMN05421680_1582</name>
    <name evidence="1" type="ORF">Xmau_04312</name>
</gene>
<dbReference type="AlphaFoldDB" id="A0A1I3YJN1"/>
<evidence type="ECO:0000313" key="4">
    <source>
        <dbReference type="Proteomes" id="UP000224607"/>
    </source>
</evidence>
<name>A0A1I3YJN1_9GAMM</name>
<protein>
    <submittedName>
        <fullName evidence="2">Uncharacterized protein</fullName>
    </submittedName>
</protein>
<evidence type="ECO:0000313" key="2">
    <source>
        <dbReference type="EMBL" id="SFK32052.1"/>
    </source>
</evidence>